<dbReference type="AlphaFoldDB" id="A0ABC8TX38"/>
<reference evidence="1 2" key="1">
    <citation type="submission" date="2024-02" db="EMBL/GenBank/DDBJ databases">
        <authorList>
            <person name="Vignale AGUSTIN F."/>
            <person name="Sosa J E."/>
            <person name="Modenutti C."/>
        </authorList>
    </citation>
    <scope>NUCLEOTIDE SEQUENCE [LARGE SCALE GENOMIC DNA]</scope>
</reference>
<organism evidence="1 2">
    <name type="scientific">Ilex paraguariensis</name>
    <name type="common">yerba mate</name>
    <dbReference type="NCBI Taxonomy" id="185542"/>
    <lineage>
        <taxon>Eukaryota</taxon>
        <taxon>Viridiplantae</taxon>
        <taxon>Streptophyta</taxon>
        <taxon>Embryophyta</taxon>
        <taxon>Tracheophyta</taxon>
        <taxon>Spermatophyta</taxon>
        <taxon>Magnoliopsida</taxon>
        <taxon>eudicotyledons</taxon>
        <taxon>Gunneridae</taxon>
        <taxon>Pentapetalae</taxon>
        <taxon>asterids</taxon>
        <taxon>campanulids</taxon>
        <taxon>Aquifoliales</taxon>
        <taxon>Aquifoliaceae</taxon>
        <taxon>Ilex</taxon>
    </lineage>
</organism>
<evidence type="ECO:0000313" key="1">
    <source>
        <dbReference type="EMBL" id="CAK9172632.1"/>
    </source>
</evidence>
<dbReference type="PANTHER" id="PTHR31513">
    <property type="entry name" value="EPHRIN TYPE-B RECEPTOR"/>
    <property type="match status" value="1"/>
</dbReference>
<proteinExistence type="predicted"/>
<dbReference type="Proteomes" id="UP001642360">
    <property type="component" value="Unassembled WGS sequence"/>
</dbReference>
<sequence>MGILGGGGVRKGFGTISAAGGRGWGGGGGGRISLNCYSKQEDVKVTLHGGPSIGCPLNAGAAGTYFDASVLSLRVGNDNITTETETPLLDFSTSPLWSNVYVENNAKVLVPLLWTRVQVRGQISILCGGSIIFGLTEYPISEFELVAEELLMSNSIIKVYGALRVAIKMLLMLNSKILVDGGGNTVVTTSVLEVRNLIVLKENSVISSNANLAVYGQGFLKLTGPGDAIKGQRLSLSQFYNVTVGPESLLQAPLDDDNSRSMVTKSLCESPVCPVDLITPPDDCHVNYTLSFSLQICRVEDIFVDGIIKGSVIHIHRARTVSVSTDGMITASELGCRTGVGMGNYSDGAGGGAGHGGRGGSGFFNGKVSKGGNKYGSADLPCELGSGTEGPNETSGRMAGGGMIVMGSDQWPLSRLTIYGTMSADGQSYVTETGNSNDTLMGGLGGGSGGTILLFLQALTLEYNSSLSVVGGYGGPYGGGGGGGGRVHFHWSKIDVGNEYVPLATINGTIIQRYA</sequence>
<comment type="caution">
    <text evidence="1">The sequence shown here is derived from an EMBL/GenBank/DDBJ whole genome shotgun (WGS) entry which is preliminary data.</text>
</comment>
<gene>
    <name evidence="1" type="ORF">ILEXP_LOCUS42303</name>
</gene>
<evidence type="ECO:0000313" key="2">
    <source>
        <dbReference type="Proteomes" id="UP001642360"/>
    </source>
</evidence>
<dbReference type="PANTHER" id="PTHR31513:SF2">
    <property type="entry name" value="MRAZ"/>
    <property type="match status" value="1"/>
</dbReference>
<dbReference type="EMBL" id="CAUOFW020006035">
    <property type="protein sequence ID" value="CAK9172632.1"/>
    <property type="molecule type" value="Genomic_DNA"/>
</dbReference>
<accession>A0ABC8TX38</accession>
<keyword evidence="2" id="KW-1185">Reference proteome</keyword>
<name>A0ABC8TX38_9AQUA</name>
<protein>
    <submittedName>
        <fullName evidence="1">Uncharacterized protein</fullName>
    </submittedName>
</protein>